<dbReference type="InterPro" id="IPR036869">
    <property type="entry name" value="J_dom_sf"/>
</dbReference>
<dbReference type="Pfam" id="PF00226">
    <property type="entry name" value="DnaJ"/>
    <property type="match status" value="1"/>
</dbReference>
<accession>A0A0N0DZH0</accession>
<feature type="compositionally biased region" description="Polar residues" evidence="1">
    <location>
        <begin position="216"/>
        <end position="231"/>
    </location>
</feature>
<feature type="region of interest" description="Disordered" evidence="1">
    <location>
        <begin position="268"/>
        <end position="308"/>
    </location>
</feature>
<feature type="domain" description="J" evidence="2">
    <location>
        <begin position="88"/>
        <end position="124"/>
    </location>
</feature>
<feature type="compositionally biased region" description="Basic and acidic residues" evidence="1">
    <location>
        <begin position="342"/>
        <end position="351"/>
    </location>
</feature>
<dbReference type="InterPro" id="IPR001623">
    <property type="entry name" value="DnaJ_domain"/>
</dbReference>
<dbReference type="OMA" id="GRCFLCE"/>
<proteinExistence type="predicted"/>
<evidence type="ECO:0000259" key="2">
    <source>
        <dbReference type="Pfam" id="PF00226"/>
    </source>
</evidence>
<feature type="region of interest" description="Disordered" evidence="1">
    <location>
        <begin position="150"/>
        <end position="231"/>
    </location>
</feature>
<feature type="region of interest" description="Disordered" evidence="1">
    <location>
        <begin position="586"/>
        <end position="618"/>
    </location>
</feature>
<feature type="compositionally biased region" description="Low complexity" evidence="1">
    <location>
        <begin position="164"/>
        <end position="210"/>
    </location>
</feature>
<dbReference type="Gene3D" id="1.10.287.110">
    <property type="entry name" value="DnaJ domain"/>
    <property type="match status" value="1"/>
</dbReference>
<feature type="region of interest" description="Disordered" evidence="1">
    <location>
        <begin position="328"/>
        <end position="437"/>
    </location>
</feature>
<gene>
    <name evidence="3" type="ORF">ABB37_01610</name>
</gene>
<reference evidence="3 4" key="1">
    <citation type="submission" date="2015-07" db="EMBL/GenBank/DDBJ databases">
        <title>High-quality genome of monoxenous trypanosomatid Leptomonas pyrrhocoris.</title>
        <authorList>
            <person name="Flegontov P."/>
            <person name="Butenko A."/>
            <person name="Firsov S."/>
            <person name="Vlcek C."/>
            <person name="Logacheva M.D."/>
            <person name="Field M."/>
            <person name="Filatov D."/>
            <person name="Flegontova O."/>
            <person name="Gerasimov E."/>
            <person name="Jackson A.P."/>
            <person name="Kelly S."/>
            <person name="Opperdoes F."/>
            <person name="O'Reilly A."/>
            <person name="Votypka J."/>
            <person name="Yurchenko V."/>
            <person name="Lukes J."/>
        </authorList>
    </citation>
    <scope>NUCLEOTIDE SEQUENCE [LARGE SCALE GENOMIC DNA]</scope>
    <source>
        <strain evidence="3">H10</strain>
    </source>
</reference>
<dbReference type="CDD" id="cd06257">
    <property type="entry name" value="DnaJ"/>
    <property type="match status" value="1"/>
</dbReference>
<feature type="compositionally biased region" description="Polar residues" evidence="1">
    <location>
        <begin position="268"/>
        <end position="284"/>
    </location>
</feature>
<dbReference type="Proteomes" id="UP000037923">
    <property type="component" value="Unassembled WGS sequence"/>
</dbReference>
<dbReference type="EMBL" id="LGTL01000002">
    <property type="protein sequence ID" value="KPA85265.1"/>
    <property type="molecule type" value="Genomic_DNA"/>
</dbReference>
<evidence type="ECO:0000313" key="4">
    <source>
        <dbReference type="Proteomes" id="UP000037923"/>
    </source>
</evidence>
<dbReference type="VEuPathDB" id="TriTrypDB:LpyrH10_02_5840"/>
<keyword evidence="4" id="KW-1185">Reference proteome</keyword>
<dbReference type="OrthoDB" id="10250354at2759"/>
<name>A0A0N0DZH0_LEPPY</name>
<feature type="region of interest" description="Disordered" evidence="1">
    <location>
        <begin position="493"/>
        <end position="546"/>
    </location>
</feature>
<evidence type="ECO:0000313" key="3">
    <source>
        <dbReference type="EMBL" id="KPA85265.1"/>
    </source>
</evidence>
<sequence>MNSFVIANDVLTSASYADSDVTQWILRIWRDSTSQSAQQASSSTVLAHANTHINSSALRMAAVQLFGDRSTVSRENLSPVEGCLRITDTTSLRRRYRQIALRVHPDKNTSPHAAEAFQLVQSCFEYAVSAGSGVTAWTWRPVVRRSTGIEERAEKDADDNRVGSAASVPSSLFSSSTSSASFTSHSARTSPFSSSSSSHSSRGGSRGASSCGDEAQGQTARSSHYGTYASSLSPPVCGKKAGATGAAPPTMETAVPEPPTVLFAANAASPTLETNTPETESNGIQRRRRSSRQAPQSPPPPPLVFGVEDHNEGVENILSECAVPSPPMACNDARGSPPHHPRMSEASRDPSHNATDPCHFLHRIGVPWEESTKSRHKPKASARGSVLEGSDSSSAVPPPPSVFDRPPSPPFTAGGRQTHSDSSTVRAAQRHRWQPELPTLAELLARLDEEDDVEDRAEQQNASSHFYGSSVRAAQTRTADASLYFDVAPLGGTPEAARTSSGGHARPSRAKARDAVHAPRAGKSAADSFEKYDSSRSGRLPGSKPHPDVLAAAQLLASNGASAHATPFEKMYPGDDAFARLTTRGAEGDKCPVEPSKLRSRRAGGGAGARGVGSSRNTNSAVAVERCACGKARKGQCFLCE</sequence>
<feature type="compositionally biased region" description="Polar residues" evidence="1">
    <location>
        <begin position="415"/>
        <end position="426"/>
    </location>
</feature>
<dbReference type="RefSeq" id="XP_015663704.1">
    <property type="nucleotide sequence ID" value="XM_015798184.1"/>
</dbReference>
<organism evidence="3 4">
    <name type="scientific">Leptomonas pyrrhocoris</name>
    <name type="common">Firebug parasite</name>
    <dbReference type="NCBI Taxonomy" id="157538"/>
    <lineage>
        <taxon>Eukaryota</taxon>
        <taxon>Discoba</taxon>
        <taxon>Euglenozoa</taxon>
        <taxon>Kinetoplastea</taxon>
        <taxon>Metakinetoplastina</taxon>
        <taxon>Trypanosomatida</taxon>
        <taxon>Trypanosomatidae</taxon>
        <taxon>Leishmaniinae</taxon>
        <taxon>Leptomonas</taxon>
    </lineage>
</organism>
<dbReference type="AlphaFoldDB" id="A0A0N0DZH0"/>
<feature type="compositionally biased region" description="Basic and acidic residues" evidence="1">
    <location>
        <begin position="150"/>
        <end position="161"/>
    </location>
</feature>
<evidence type="ECO:0000256" key="1">
    <source>
        <dbReference type="SAM" id="MobiDB-lite"/>
    </source>
</evidence>
<feature type="compositionally biased region" description="Pro residues" evidence="1">
    <location>
        <begin position="396"/>
        <end position="410"/>
    </location>
</feature>
<dbReference type="SUPFAM" id="SSF46565">
    <property type="entry name" value="Chaperone J-domain"/>
    <property type="match status" value="1"/>
</dbReference>
<protein>
    <recommendedName>
        <fullName evidence="2">J domain-containing protein</fullName>
    </recommendedName>
</protein>
<dbReference type="GeneID" id="26901905"/>
<comment type="caution">
    <text evidence="3">The sequence shown here is derived from an EMBL/GenBank/DDBJ whole genome shotgun (WGS) entry which is preliminary data.</text>
</comment>